<sequence>MISLHKNQVKFNSNIIIVCVKLFSVTFNPKENILLYGKLFNSG</sequence>
<organism evidence="1 2">
    <name type="scientific">Alkalibacterium iburiense</name>
    <dbReference type="NCBI Taxonomy" id="290589"/>
    <lineage>
        <taxon>Bacteria</taxon>
        <taxon>Bacillati</taxon>
        <taxon>Bacillota</taxon>
        <taxon>Bacilli</taxon>
        <taxon>Lactobacillales</taxon>
        <taxon>Carnobacteriaceae</taxon>
        <taxon>Alkalibacterium</taxon>
    </lineage>
</organism>
<evidence type="ECO:0000313" key="2">
    <source>
        <dbReference type="Proteomes" id="UP001501166"/>
    </source>
</evidence>
<evidence type="ECO:0000313" key="1">
    <source>
        <dbReference type="EMBL" id="GAA0368878.1"/>
    </source>
</evidence>
<comment type="caution">
    <text evidence="1">The sequence shown here is derived from an EMBL/GenBank/DDBJ whole genome shotgun (WGS) entry which is preliminary data.</text>
</comment>
<accession>A0ABN0XNV4</accession>
<proteinExistence type="predicted"/>
<keyword evidence="2" id="KW-1185">Reference proteome</keyword>
<name>A0ABN0XNV4_9LACT</name>
<reference evidence="1 2" key="1">
    <citation type="journal article" date="2019" name="Int. J. Syst. Evol. Microbiol.">
        <title>The Global Catalogue of Microorganisms (GCM) 10K type strain sequencing project: providing services to taxonomists for standard genome sequencing and annotation.</title>
        <authorList>
            <consortium name="The Broad Institute Genomics Platform"/>
            <consortium name="The Broad Institute Genome Sequencing Center for Infectious Disease"/>
            <person name="Wu L."/>
            <person name="Ma J."/>
        </authorList>
    </citation>
    <scope>NUCLEOTIDE SEQUENCE [LARGE SCALE GENOMIC DNA]</scope>
    <source>
        <strain evidence="1 2">JCM 12662</strain>
    </source>
</reference>
<gene>
    <name evidence="1" type="ORF">GCM10008932_20680</name>
</gene>
<protein>
    <submittedName>
        <fullName evidence="1">Uncharacterized protein</fullName>
    </submittedName>
</protein>
<dbReference type="EMBL" id="BAAACW010000136">
    <property type="protein sequence ID" value="GAA0368878.1"/>
    <property type="molecule type" value="Genomic_DNA"/>
</dbReference>
<dbReference type="Proteomes" id="UP001501166">
    <property type="component" value="Unassembled WGS sequence"/>
</dbReference>